<keyword evidence="1" id="KW-0175">Coiled coil</keyword>
<dbReference type="Proteomes" id="UP000443582">
    <property type="component" value="Unassembled WGS sequence"/>
</dbReference>
<dbReference type="EMBL" id="QDKL01000003">
    <property type="protein sequence ID" value="RZF20729.1"/>
    <property type="molecule type" value="Genomic_DNA"/>
</dbReference>
<sequence>MYRYIIIVLTFILQLNFAYGAQTSTCVVQKESTVSNSVRDICSATLIDQHNILFDPSCQGGVNPRSRRNQRYIVSCANGLTSFKLPRINTFRPKRSSTLFTFEDELPFIPTKHSNQVDNSTLANCFIETHKRQIPLRSNRLKDDTRNLNFQKDLSNAPVYCKSTNDDEVVLMGTLDENGHFKDIDSLNNEFSIESDFKVNLDTSNYEQDSISEICHGAYQCVSELIEDVNQLNKDLDEILKRFSNKQIEEERQQLARDFQELEAKCHRTNVEARIDYNTGNDAGMGDKAMGALEKGVIGVFRAIESVNPFDDEDFLLSQFKNTEAIAQNLSEAEIKATFDKVNQLDLSNFEKIRELALAYSETVVHKVLDEMGTFETAQEKNDFLKSYMDDFKVCLSKTINSSQVKECANTFTNNISTAIGEVELDRQIGLNFSPEDDLSSLKLKAKNKYLGCLDKNLGKFEKIIDATATVKGCVYQGMIASYQETRRTRLNDTLKSYTGRDDNREIVTSILSKTNTCRFAPVINKADHNDRDYLALAQMSTDSFTNEIKDCIDGLQRVAAGDVVEIAVRTNQQIVENLSADEAQLLSQELKDIHLRACMEARKTSDGNECAKFVTAMATLTAAESILRNEFESQFEDLNLPQQRRDELTDEIIEQYQACAQRTKEEYYKDLTKEPNEKLVNNCLTGAIKKLSSSILEDSINKATAEKDIDVSLVSRAVDRQKLERLKTEIKKCFDEGLGKYETMSTYQENLNKEIENCTFKTQKTVIESIAQEMASDKIGDFGLSENKTNEVRQLISSHINASTPLDMDERIDTLTPLLIRNVASEAIEGTVSDFKSTMTKEEYETKRDQIQDQLNTCLDKVMSENEKDTSFNATDASNICISVTAKDAFITLAPTIIEESIAPLFNSEPQKVLDLTNRAKRNVMPCLARIKDDENAQANAEKCVIDELPQIATTIASQLLGDLNSFANKDGRQPSLLASNSYQEFEKCLIRLESPSLSEATENMNDCIKDLERGAKTELQKRFVHVYGQNNPREINEVIDLILQIPGEDKAQEYKSNEETSGTPNSELISTLELLGETMKYSCDNNTAVCQQHIYNAKISLTRHFQNNPNATTQENTQAFMNSPIMDNVIASQIGMTLNETFKTELNEYNDSSNLLNRKIDEITNNRMLTNILATPEGRELKSYIFDKIEKGELDNLAEDTRLRELLAEALTKDTGEGSFGDGLAEGLVQIQLNKMRRRSSGFGGLFREFKVKFGDILNIIDRKDFKWDILTKTRSGQRAREYMIKEILAPSIKGEDLSALESRDRKYPNQQEERLGKLTEMITQALKEAND</sequence>
<comment type="caution">
    <text evidence="2">The sequence shown here is derived from an EMBL/GenBank/DDBJ whole genome shotgun (WGS) entry which is preliminary data.</text>
</comment>
<keyword evidence="3" id="KW-1185">Reference proteome</keyword>
<protein>
    <submittedName>
        <fullName evidence="2">Uncharacterized protein</fullName>
    </submittedName>
</protein>
<proteinExistence type="predicted"/>
<name>A0ABY0ICP1_9BACT</name>
<reference evidence="3" key="1">
    <citation type="journal article" date="2019" name="Int. J. Syst. Evol. Microbiol.">
        <title>Halobacteriovorax valvorus sp. nov., a novel prokaryotic predator isolated from coastal seawater of China.</title>
        <authorList>
            <person name="Chen M.-X."/>
        </authorList>
    </citation>
    <scope>NUCLEOTIDE SEQUENCE [LARGE SCALE GENOMIC DNA]</scope>
    <source>
        <strain evidence="3">BL9</strain>
    </source>
</reference>
<dbReference type="RefSeq" id="WP_133296963.1">
    <property type="nucleotide sequence ID" value="NZ_QDKL01000003.1"/>
</dbReference>
<feature type="coiled-coil region" evidence="1">
    <location>
        <begin position="222"/>
        <end position="272"/>
    </location>
</feature>
<evidence type="ECO:0000256" key="1">
    <source>
        <dbReference type="SAM" id="Coils"/>
    </source>
</evidence>
<evidence type="ECO:0000313" key="3">
    <source>
        <dbReference type="Proteomes" id="UP000443582"/>
    </source>
</evidence>
<accession>A0ABY0ICP1</accession>
<evidence type="ECO:0000313" key="2">
    <source>
        <dbReference type="EMBL" id="RZF20729.1"/>
    </source>
</evidence>
<organism evidence="2 3">
    <name type="scientific">Halobacteriovorax vibrionivorans</name>
    <dbReference type="NCBI Taxonomy" id="2152716"/>
    <lineage>
        <taxon>Bacteria</taxon>
        <taxon>Pseudomonadati</taxon>
        <taxon>Bdellovibrionota</taxon>
        <taxon>Bacteriovoracia</taxon>
        <taxon>Bacteriovoracales</taxon>
        <taxon>Halobacteriovoraceae</taxon>
        <taxon>Halobacteriovorax</taxon>
    </lineage>
</organism>
<gene>
    <name evidence="2" type="ORF">DAY19_12140</name>
</gene>